<feature type="chain" id="PRO_5032819168" description="C-type lectin domain-containing protein" evidence="2">
    <location>
        <begin position="26"/>
        <end position="455"/>
    </location>
</feature>
<keyword evidence="2" id="KW-0732">Signal</keyword>
<dbReference type="InterPro" id="IPR016187">
    <property type="entry name" value="CTDL_fold"/>
</dbReference>
<keyword evidence="5" id="KW-1185">Reference proteome</keyword>
<keyword evidence="1" id="KW-1133">Transmembrane helix</keyword>
<feature type="transmembrane region" description="Helical" evidence="1">
    <location>
        <begin position="192"/>
        <end position="212"/>
    </location>
</feature>
<dbReference type="PROSITE" id="PS50041">
    <property type="entry name" value="C_TYPE_LECTIN_2"/>
    <property type="match status" value="1"/>
</dbReference>
<proteinExistence type="predicted"/>
<evidence type="ECO:0000259" key="3">
    <source>
        <dbReference type="PROSITE" id="PS50041"/>
    </source>
</evidence>
<dbReference type="SMART" id="SM00034">
    <property type="entry name" value="CLECT"/>
    <property type="match status" value="1"/>
</dbReference>
<feature type="domain" description="C-type lectin" evidence="3">
    <location>
        <begin position="36"/>
        <end position="157"/>
    </location>
</feature>
<evidence type="ECO:0000313" key="4">
    <source>
        <dbReference type="EMBL" id="CAF1433539.1"/>
    </source>
</evidence>
<gene>
    <name evidence="4" type="ORF">XAT740_LOCUS35916</name>
</gene>
<evidence type="ECO:0000256" key="2">
    <source>
        <dbReference type="SAM" id="SignalP"/>
    </source>
</evidence>
<dbReference type="Gene3D" id="3.10.100.10">
    <property type="entry name" value="Mannose-Binding Protein A, subunit A"/>
    <property type="match status" value="1"/>
</dbReference>
<sequence length="455" mass="51282">MTSFKLKLLLLLPLLIIEYPRRVTSECPQAFPSGDVSSLCYIYKRNALSWTDAYNQCLAKTVDGVLIQVFSAKQFDALKTGDISSKGYFWLGANNFASFRDSQWHWLDGSVVDKSVVTWCPNSTYDTAIGTYCAAYDSASQCITNFLCNTLLPAPCVAVTNVVKTESRSVLTARLSSTGTCTNSYGGAYANWWTYTLLLLNWFILFCFILYLSVRFDINKRTVILTMIIGVLSFMMIIAFAILWGVQYQDILQIPLIVVILGCIASLLFLFHILILIWNRRSDIIASLLAGIMTAISIAFYTGLLYFMGDPGSDRIISIRTTPNTLAPTPGPQQVVTRRPQRNNEIQPGDVTGHPKKYEQIDRATSPVDERILEEFYADRPKDMHQYHLEGRQYVVYEGKTFSDVEPVRKDLTQAMLLQERRGLREAIACAKSSPHASTLADEIRQAEDLLNRLK</sequence>
<feature type="transmembrane region" description="Helical" evidence="1">
    <location>
        <begin position="284"/>
        <end position="308"/>
    </location>
</feature>
<feature type="transmembrane region" description="Helical" evidence="1">
    <location>
        <begin position="224"/>
        <end position="246"/>
    </location>
</feature>
<evidence type="ECO:0000313" key="5">
    <source>
        <dbReference type="Proteomes" id="UP000663828"/>
    </source>
</evidence>
<evidence type="ECO:0000256" key="1">
    <source>
        <dbReference type="SAM" id="Phobius"/>
    </source>
</evidence>
<dbReference type="CDD" id="cd00037">
    <property type="entry name" value="CLECT"/>
    <property type="match status" value="1"/>
</dbReference>
<dbReference type="AlphaFoldDB" id="A0A815N3B6"/>
<comment type="caution">
    <text evidence="4">The sequence shown here is derived from an EMBL/GenBank/DDBJ whole genome shotgun (WGS) entry which is preliminary data.</text>
</comment>
<dbReference type="InterPro" id="IPR016186">
    <property type="entry name" value="C-type_lectin-like/link_sf"/>
</dbReference>
<feature type="signal peptide" evidence="2">
    <location>
        <begin position="1"/>
        <end position="25"/>
    </location>
</feature>
<feature type="transmembrane region" description="Helical" evidence="1">
    <location>
        <begin position="252"/>
        <end position="277"/>
    </location>
</feature>
<dbReference type="InterPro" id="IPR001304">
    <property type="entry name" value="C-type_lectin-like"/>
</dbReference>
<accession>A0A815N3B6</accession>
<protein>
    <recommendedName>
        <fullName evidence="3">C-type lectin domain-containing protein</fullName>
    </recommendedName>
</protein>
<keyword evidence="1" id="KW-0812">Transmembrane</keyword>
<dbReference type="Proteomes" id="UP000663828">
    <property type="component" value="Unassembled WGS sequence"/>
</dbReference>
<reference evidence="4" key="1">
    <citation type="submission" date="2021-02" db="EMBL/GenBank/DDBJ databases">
        <authorList>
            <person name="Nowell W R."/>
        </authorList>
    </citation>
    <scope>NUCLEOTIDE SEQUENCE</scope>
</reference>
<name>A0A815N3B6_ADIRI</name>
<dbReference type="EMBL" id="CAJNOR010003639">
    <property type="protein sequence ID" value="CAF1433539.1"/>
    <property type="molecule type" value="Genomic_DNA"/>
</dbReference>
<keyword evidence="1" id="KW-0472">Membrane</keyword>
<dbReference type="SUPFAM" id="SSF56436">
    <property type="entry name" value="C-type lectin-like"/>
    <property type="match status" value="1"/>
</dbReference>
<organism evidence="4 5">
    <name type="scientific">Adineta ricciae</name>
    <name type="common">Rotifer</name>
    <dbReference type="NCBI Taxonomy" id="249248"/>
    <lineage>
        <taxon>Eukaryota</taxon>
        <taxon>Metazoa</taxon>
        <taxon>Spiralia</taxon>
        <taxon>Gnathifera</taxon>
        <taxon>Rotifera</taxon>
        <taxon>Eurotatoria</taxon>
        <taxon>Bdelloidea</taxon>
        <taxon>Adinetida</taxon>
        <taxon>Adinetidae</taxon>
        <taxon>Adineta</taxon>
    </lineage>
</organism>